<keyword evidence="7 9" id="KW-0472">Membrane</keyword>
<keyword evidence="6 9" id="KW-1133">Transmembrane helix</keyword>
<gene>
    <name evidence="11" type="ORF">B1C78_03520</name>
</gene>
<comment type="subunit">
    <text evidence="9">The complex comprises the extracytoplasmic solute receptor protein and the two transmembrane proteins.</text>
</comment>
<dbReference type="GO" id="GO:0022857">
    <property type="term" value="F:transmembrane transporter activity"/>
    <property type="evidence" value="ECO:0007669"/>
    <property type="project" value="UniProtKB-UniRule"/>
</dbReference>
<feature type="transmembrane region" description="Helical" evidence="9">
    <location>
        <begin position="46"/>
        <end position="62"/>
    </location>
</feature>
<dbReference type="EMBL" id="MVBK01000019">
    <property type="protein sequence ID" value="OOG27573.1"/>
    <property type="molecule type" value="Genomic_DNA"/>
</dbReference>
<evidence type="ECO:0000256" key="1">
    <source>
        <dbReference type="ARBA" id="ARBA00004429"/>
    </source>
</evidence>
<comment type="function">
    <text evidence="9">Part of the tripartite ATP-independent periplasmic (TRAP) transport system.</text>
</comment>
<reference evidence="11 12" key="1">
    <citation type="submission" date="2017-02" db="EMBL/GenBank/DDBJ databases">
        <title>Genomic diversity within the haloalkaliphilic genus Thioalkalivibrio.</title>
        <authorList>
            <person name="Ahn A.-C."/>
            <person name="Meier-Kolthoff J."/>
            <person name="Overmars L."/>
            <person name="Richter M."/>
            <person name="Woyke T."/>
            <person name="Sorokin D.Y."/>
            <person name="Muyzer G."/>
        </authorList>
    </citation>
    <scope>NUCLEOTIDE SEQUENCE [LARGE SCALE GENOMIC DNA]</scope>
    <source>
        <strain evidence="11 12">ALJD</strain>
    </source>
</reference>
<evidence type="ECO:0000313" key="12">
    <source>
        <dbReference type="Proteomes" id="UP000189462"/>
    </source>
</evidence>
<feature type="transmembrane region" description="Helical" evidence="9">
    <location>
        <begin position="12"/>
        <end position="34"/>
    </location>
</feature>
<proteinExistence type="inferred from homology"/>
<comment type="subcellular location">
    <subcellularLocation>
        <location evidence="1 9">Cell inner membrane</location>
        <topology evidence="1 9">Multi-pass membrane protein</topology>
    </subcellularLocation>
</comment>
<dbReference type="PANTHER" id="PTHR35011">
    <property type="entry name" value="2,3-DIKETO-L-GULONATE TRAP TRANSPORTER SMALL PERMEASE PROTEIN YIAM"/>
    <property type="match status" value="1"/>
</dbReference>
<keyword evidence="12" id="KW-1185">Reference proteome</keyword>
<sequence>MLATIDRDGERWLLLVFYIYIVAVIFIEVLRRFVLDFSSIWGEETARYAFIYLVWIGAAAAVRDRAHIRIDVLLTFLPPRVRTSIILLGDILMAGLAAVIFYLSIGPFMSSIQYGSVTDGLRVLRAWVLFAIPFGFALLMLRVMQSLFYDISDLRAGRPPRPARQLFD</sequence>
<evidence type="ECO:0000256" key="9">
    <source>
        <dbReference type="RuleBase" id="RU369079"/>
    </source>
</evidence>
<evidence type="ECO:0000256" key="8">
    <source>
        <dbReference type="ARBA" id="ARBA00038436"/>
    </source>
</evidence>
<evidence type="ECO:0000256" key="2">
    <source>
        <dbReference type="ARBA" id="ARBA00022448"/>
    </source>
</evidence>
<dbReference type="AlphaFoldDB" id="A0A1V3NRH9"/>
<comment type="caution">
    <text evidence="11">The sequence shown here is derived from an EMBL/GenBank/DDBJ whole genome shotgun (WGS) entry which is preliminary data.</text>
</comment>
<keyword evidence="3" id="KW-1003">Cell membrane</keyword>
<organism evidence="11 12">
    <name type="scientific">Thioalkalivibrio denitrificans</name>
    <dbReference type="NCBI Taxonomy" id="108003"/>
    <lineage>
        <taxon>Bacteria</taxon>
        <taxon>Pseudomonadati</taxon>
        <taxon>Pseudomonadota</taxon>
        <taxon>Gammaproteobacteria</taxon>
        <taxon>Chromatiales</taxon>
        <taxon>Ectothiorhodospiraceae</taxon>
        <taxon>Thioalkalivibrio</taxon>
    </lineage>
</organism>
<evidence type="ECO:0000256" key="5">
    <source>
        <dbReference type="ARBA" id="ARBA00022692"/>
    </source>
</evidence>
<accession>A0A1V3NRH9</accession>
<evidence type="ECO:0000256" key="7">
    <source>
        <dbReference type="ARBA" id="ARBA00023136"/>
    </source>
</evidence>
<dbReference type="GO" id="GO:0015740">
    <property type="term" value="P:C4-dicarboxylate transport"/>
    <property type="evidence" value="ECO:0007669"/>
    <property type="project" value="TreeGrafter"/>
</dbReference>
<keyword evidence="5 9" id="KW-0812">Transmembrane</keyword>
<evidence type="ECO:0000256" key="6">
    <source>
        <dbReference type="ARBA" id="ARBA00022989"/>
    </source>
</evidence>
<protein>
    <recommendedName>
        <fullName evidence="9">TRAP transporter small permease protein</fullName>
    </recommendedName>
</protein>
<dbReference type="Pfam" id="PF04290">
    <property type="entry name" value="DctQ"/>
    <property type="match status" value="1"/>
</dbReference>
<feature type="domain" description="Tripartite ATP-independent periplasmic transporters DctQ component" evidence="10">
    <location>
        <begin position="21"/>
        <end position="151"/>
    </location>
</feature>
<dbReference type="GO" id="GO:0005886">
    <property type="term" value="C:plasma membrane"/>
    <property type="evidence" value="ECO:0007669"/>
    <property type="project" value="UniProtKB-SubCell"/>
</dbReference>
<dbReference type="InterPro" id="IPR055348">
    <property type="entry name" value="DctQ"/>
</dbReference>
<comment type="similarity">
    <text evidence="8 9">Belongs to the TRAP transporter small permease family.</text>
</comment>
<dbReference type="PANTHER" id="PTHR35011:SF2">
    <property type="entry name" value="2,3-DIKETO-L-GULONATE TRAP TRANSPORTER SMALL PERMEASE PROTEIN YIAM"/>
    <property type="match status" value="1"/>
</dbReference>
<evidence type="ECO:0000256" key="3">
    <source>
        <dbReference type="ARBA" id="ARBA00022475"/>
    </source>
</evidence>
<feature type="transmembrane region" description="Helical" evidence="9">
    <location>
        <begin position="123"/>
        <end position="141"/>
    </location>
</feature>
<dbReference type="Proteomes" id="UP000189462">
    <property type="component" value="Unassembled WGS sequence"/>
</dbReference>
<keyword evidence="4 9" id="KW-0997">Cell inner membrane</keyword>
<feature type="transmembrane region" description="Helical" evidence="9">
    <location>
        <begin position="83"/>
        <end position="103"/>
    </location>
</feature>
<evidence type="ECO:0000259" key="10">
    <source>
        <dbReference type="Pfam" id="PF04290"/>
    </source>
</evidence>
<keyword evidence="2 9" id="KW-0813">Transport</keyword>
<dbReference type="STRING" id="108003.B1C78_03520"/>
<name>A0A1V3NRH9_9GAMM</name>
<evidence type="ECO:0000256" key="4">
    <source>
        <dbReference type="ARBA" id="ARBA00022519"/>
    </source>
</evidence>
<evidence type="ECO:0000313" key="11">
    <source>
        <dbReference type="EMBL" id="OOG27573.1"/>
    </source>
</evidence>
<dbReference type="InterPro" id="IPR007387">
    <property type="entry name" value="TRAP_DctQ"/>
</dbReference>